<proteinExistence type="predicted"/>
<dbReference type="Proteomes" id="UP000280668">
    <property type="component" value="Unassembled WGS sequence"/>
</dbReference>
<comment type="caution">
    <text evidence="3">The sequence shown here is derived from an EMBL/GenBank/DDBJ whole genome shotgun (WGS) entry which is preliminary data.</text>
</comment>
<evidence type="ECO:0000256" key="1">
    <source>
        <dbReference type="ARBA" id="ARBA00022679"/>
    </source>
</evidence>
<dbReference type="InterPro" id="IPR041698">
    <property type="entry name" value="Methyltransf_25"/>
</dbReference>
<gene>
    <name evidence="3" type="ORF">EDD31_2783</name>
</gene>
<reference evidence="3 4" key="1">
    <citation type="submission" date="2018-11" db="EMBL/GenBank/DDBJ databases">
        <title>Sequencing the genomes of 1000 actinobacteria strains.</title>
        <authorList>
            <person name="Klenk H.-P."/>
        </authorList>
    </citation>
    <scope>NUCLEOTIDE SEQUENCE [LARGE SCALE GENOMIC DNA]</scope>
    <source>
        <strain evidence="3 4">DSM 11294</strain>
    </source>
</reference>
<name>A0A3N2BGI1_9MICO</name>
<keyword evidence="4" id="KW-1185">Reference proteome</keyword>
<dbReference type="PANTHER" id="PTHR43861">
    <property type="entry name" value="TRANS-ACONITATE 2-METHYLTRANSFERASE-RELATED"/>
    <property type="match status" value="1"/>
</dbReference>
<dbReference type="CDD" id="cd02440">
    <property type="entry name" value="AdoMet_MTases"/>
    <property type="match status" value="1"/>
</dbReference>
<dbReference type="EMBL" id="RKHK01000001">
    <property type="protein sequence ID" value="ROR74371.1"/>
    <property type="molecule type" value="Genomic_DNA"/>
</dbReference>
<dbReference type="OrthoDB" id="9786503at2"/>
<organism evidence="3 4">
    <name type="scientific">Bogoriella caseilytica</name>
    <dbReference type="NCBI Taxonomy" id="56055"/>
    <lineage>
        <taxon>Bacteria</taxon>
        <taxon>Bacillati</taxon>
        <taxon>Actinomycetota</taxon>
        <taxon>Actinomycetes</taxon>
        <taxon>Micrococcales</taxon>
        <taxon>Bogoriellaceae</taxon>
        <taxon>Bogoriella</taxon>
    </lineage>
</organism>
<evidence type="ECO:0000259" key="2">
    <source>
        <dbReference type="Pfam" id="PF13649"/>
    </source>
</evidence>
<keyword evidence="1 3" id="KW-0808">Transferase</keyword>
<sequence length="207" mass="22813">MMAEFDKNYWEDHWHPTGAQRAHHFPANPYLPVETAHLPAGTALDAGCGAGTEALWLAEHGWEVTAADISAAALTAARARAVDRDLNTRLEWIETDLARWEPERTWDLVLTSYAHADIGQLAFYRRISSWVAPGGTLLIVGHLPGQHHGGHGHEHPEDATATLDGITALFRDPDWRVEAGYEHTRTFDAGGAGVPLHDVIVRARRLS</sequence>
<dbReference type="PANTHER" id="PTHR43861:SF3">
    <property type="entry name" value="PUTATIVE (AFU_ORTHOLOGUE AFUA_2G14390)-RELATED"/>
    <property type="match status" value="1"/>
</dbReference>
<accession>A0A3N2BGI1</accession>
<dbReference type="AlphaFoldDB" id="A0A3N2BGI1"/>
<evidence type="ECO:0000313" key="4">
    <source>
        <dbReference type="Proteomes" id="UP000280668"/>
    </source>
</evidence>
<dbReference type="SUPFAM" id="SSF53335">
    <property type="entry name" value="S-adenosyl-L-methionine-dependent methyltransferases"/>
    <property type="match status" value="1"/>
</dbReference>
<protein>
    <submittedName>
        <fullName evidence="3">Methyltransferase family protein</fullName>
    </submittedName>
</protein>
<dbReference type="InterPro" id="IPR029063">
    <property type="entry name" value="SAM-dependent_MTases_sf"/>
</dbReference>
<dbReference type="GO" id="GO:0032259">
    <property type="term" value="P:methylation"/>
    <property type="evidence" value="ECO:0007669"/>
    <property type="project" value="UniProtKB-KW"/>
</dbReference>
<keyword evidence="3" id="KW-0489">Methyltransferase</keyword>
<evidence type="ECO:0000313" key="3">
    <source>
        <dbReference type="EMBL" id="ROR74371.1"/>
    </source>
</evidence>
<dbReference type="Gene3D" id="3.40.50.150">
    <property type="entry name" value="Vaccinia Virus protein VP39"/>
    <property type="match status" value="1"/>
</dbReference>
<dbReference type="GO" id="GO:0008168">
    <property type="term" value="F:methyltransferase activity"/>
    <property type="evidence" value="ECO:0007669"/>
    <property type="project" value="UniProtKB-KW"/>
</dbReference>
<feature type="domain" description="Methyltransferase" evidence="2">
    <location>
        <begin position="44"/>
        <end position="135"/>
    </location>
</feature>
<dbReference type="Pfam" id="PF13649">
    <property type="entry name" value="Methyltransf_25"/>
    <property type="match status" value="1"/>
</dbReference>